<evidence type="ECO:0000313" key="3">
    <source>
        <dbReference type="Proteomes" id="UP001228690"/>
    </source>
</evidence>
<gene>
    <name evidence="2" type="ORF">P0082_06330</name>
</gene>
<keyword evidence="3" id="KW-1185">Reference proteome</keyword>
<dbReference type="RefSeq" id="WP_326926262.1">
    <property type="nucleotide sequence ID" value="NZ_CP123443.1"/>
</dbReference>
<feature type="region of interest" description="Disordered" evidence="1">
    <location>
        <begin position="1"/>
        <end position="23"/>
    </location>
</feature>
<evidence type="ECO:0008006" key="4">
    <source>
        <dbReference type="Google" id="ProtNLM"/>
    </source>
</evidence>
<reference evidence="2 3" key="1">
    <citation type="submission" date="2023-04" db="EMBL/GenBank/DDBJ databases">
        <title>Spirochaete genome identified in red abalone sample constitutes a novel genus.</title>
        <authorList>
            <person name="Sharma S.P."/>
            <person name="Purcell C.M."/>
            <person name="Hyde J.R."/>
            <person name="Severin A.J."/>
        </authorList>
    </citation>
    <scope>NUCLEOTIDE SEQUENCE [LARGE SCALE GENOMIC DNA]</scope>
    <source>
        <strain evidence="2 3">SP-2023</strain>
    </source>
</reference>
<organism evidence="2 3">
    <name type="scientific">Candidatus Haliotispira prima</name>
    <dbReference type="NCBI Taxonomy" id="3034016"/>
    <lineage>
        <taxon>Bacteria</taxon>
        <taxon>Pseudomonadati</taxon>
        <taxon>Spirochaetota</taxon>
        <taxon>Spirochaetia</taxon>
        <taxon>Spirochaetales</taxon>
        <taxon>Spirochaetaceae</taxon>
        <taxon>Candidatus Haliotispira</taxon>
    </lineage>
</organism>
<accession>A0ABY8MDN8</accession>
<protein>
    <recommendedName>
        <fullName evidence="4">Lipoprotein</fullName>
    </recommendedName>
</protein>
<evidence type="ECO:0000313" key="2">
    <source>
        <dbReference type="EMBL" id="WGK68097.1"/>
    </source>
</evidence>
<proteinExistence type="predicted"/>
<sequence>MLGCTPLADTKNPGSSDPEPKPDISISNALYAPHFIHFEMTVNKTITTDLEVGFLISTAVTPPENPTSKQGYISRTFSSSTPKRPLLLFMHDATTYTDTDVENTFESTDFLQADTKYYLHIFNDSLTTEPEAFTTMSYETLNAAGSPIAALDGLVNTPVAGINGTIERKAGEPMIFPSVIFGGGYTTSKTRIGSTDSLLCFHATRICVPSFSGITGYQHHQSDVDYYYTVLVSPNEHTDSTTWTLLTGTITIYTLQINTVTE</sequence>
<evidence type="ECO:0000256" key="1">
    <source>
        <dbReference type="SAM" id="MobiDB-lite"/>
    </source>
</evidence>
<dbReference type="Proteomes" id="UP001228690">
    <property type="component" value="Chromosome"/>
</dbReference>
<name>A0ABY8MDN8_9SPIO</name>
<dbReference type="EMBL" id="CP123443">
    <property type="protein sequence ID" value="WGK68097.1"/>
    <property type="molecule type" value="Genomic_DNA"/>
</dbReference>